<dbReference type="Pfam" id="PF00703">
    <property type="entry name" value="Glyco_hydro_2"/>
    <property type="match status" value="1"/>
</dbReference>
<protein>
    <submittedName>
        <fullName evidence="7">Discoidin domain-containing protein</fullName>
    </submittedName>
</protein>
<name>A0ABS5IXK7_9BACT</name>
<accession>A0ABS5IXK7</accession>
<dbReference type="EMBL" id="JAGTXB010000004">
    <property type="protein sequence ID" value="MBS0027615.1"/>
    <property type="molecule type" value="Genomic_DNA"/>
</dbReference>
<dbReference type="InterPro" id="IPR006102">
    <property type="entry name" value="Ig-like_GH2"/>
</dbReference>
<evidence type="ECO:0000313" key="8">
    <source>
        <dbReference type="Proteomes" id="UP000676386"/>
    </source>
</evidence>
<evidence type="ECO:0000256" key="2">
    <source>
        <dbReference type="ARBA" id="ARBA00022801"/>
    </source>
</evidence>
<organism evidence="7 8">
    <name type="scientific">Chitinophaga hostae</name>
    <dbReference type="NCBI Taxonomy" id="2831022"/>
    <lineage>
        <taxon>Bacteria</taxon>
        <taxon>Pseudomonadati</taxon>
        <taxon>Bacteroidota</taxon>
        <taxon>Chitinophagia</taxon>
        <taxon>Chitinophagales</taxon>
        <taxon>Chitinophagaceae</taxon>
        <taxon>Chitinophaga</taxon>
    </lineage>
</organism>
<dbReference type="InterPro" id="IPR051913">
    <property type="entry name" value="GH2_Domain-Containing"/>
</dbReference>
<comment type="caution">
    <text evidence="7">The sequence shown here is derived from an EMBL/GenBank/DDBJ whole genome shotgun (WGS) entry which is preliminary data.</text>
</comment>
<dbReference type="InterPro" id="IPR006104">
    <property type="entry name" value="Glyco_hydro_2_N"/>
</dbReference>
<dbReference type="SUPFAM" id="SSF49303">
    <property type="entry name" value="beta-Galactosidase/glucuronidase domain"/>
    <property type="match status" value="1"/>
</dbReference>
<keyword evidence="8" id="KW-1185">Reference proteome</keyword>
<evidence type="ECO:0000256" key="5">
    <source>
        <dbReference type="SAM" id="SignalP"/>
    </source>
</evidence>
<dbReference type="InterPro" id="IPR006103">
    <property type="entry name" value="Glyco_hydro_2_cat"/>
</dbReference>
<dbReference type="InterPro" id="IPR000421">
    <property type="entry name" value="FA58C"/>
</dbReference>
<feature type="chain" id="PRO_5046427262" evidence="5">
    <location>
        <begin position="26"/>
        <end position="976"/>
    </location>
</feature>
<dbReference type="RefSeq" id="WP_211972721.1">
    <property type="nucleotide sequence ID" value="NZ_CBFHAM010000001.1"/>
</dbReference>
<dbReference type="PRINTS" id="PR00132">
    <property type="entry name" value="GLHYDRLASE2"/>
</dbReference>
<keyword evidence="2 4" id="KW-0378">Hydrolase</keyword>
<comment type="similarity">
    <text evidence="1 4">Belongs to the glycosyl hydrolase 2 family.</text>
</comment>
<dbReference type="SUPFAM" id="SSF51445">
    <property type="entry name" value="(Trans)glycosidases"/>
    <property type="match status" value="1"/>
</dbReference>
<dbReference type="InterPro" id="IPR023230">
    <property type="entry name" value="Glyco_hydro_2_CS"/>
</dbReference>
<dbReference type="InterPro" id="IPR036156">
    <property type="entry name" value="Beta-gal/glucu_dom_sf"/>
</dbReference>
<feature type="domain" description="F5/8 type C" evidence="6">
    <location>
        <begin position="835"/>
        <end position="974"/>
    </location>
</feature>
<dbReference type="InterPro" id="IPR013783">
    <property type="entry name" value="Ig-like_fold"/>
</dbReference>
<dbReference type="SUPFAM" id="SSF49785">
    <property type="entry name" value="Galactose-binding domain-like"/>
    <property type="match status" value="2"/>
</dbReference>
<evidence type="ECO:0000313" key="7">
    <source>
        <dbReference type="EMBL" id="MBS0027615.1"/>
    </source>
</evidence>
<dbReference type="Gene3D" id="2.60.40.10">
    <property type="entry name" value="Immunoglobulins"/>
    <property type="match status" value="3"/>
</dbReference>
<dbReference type="PANTHER" id="PTHR42732">
    <property type="entry name" value="BETA-GALACTOSIDASE"/>
    <property type="match status" value="1"/>
</dbReference>
<dbReference type="PROSITE" id="PS00719">
    <property type="entry name" value="GLYCOSYL_HYDROL_F2_1"/>
    <property type="match status" value="1"/>
</dbReference>
<dbReference type="Pfam" id="PF00754">
    <property type="entry name" value="F5_F8_type_C"/>
    <property type="match status" value="1"/>
</dbReference>
<keyword evidence="5" id="KW-0732">Signal</keyword>
<gene>
    <name evidence="7" type="ORF">KE626_09875</name>
</gene>
<evidence type="ECO:0000256" key="4">
    <source>
        <dbReference type="RuleBase" id="RU361154"/>
    </source>
</evidence>
<dbReference type="Gene3D" id="3.20.20.80">
    <property type="entry name" value="Glycosidases"/>
    <property type="match status" value="1"/>
</dbReference>
<dbReference type="InterPro" id="IPR006101">
    <property type="entry name" value="Glyco_hydro_2"/>
</dbReference>
<keyword evidence="3 4" id="KW-0326">Glycosidase</keyword>
<dbReference type="PROSITE" id="PS50022">
    <property type="entry name" value="FA58C_3"/>
    <property type="match status" value="1"/>
</dbReference>
<dbReference type="PANTHER" id="PTHR42732:SF1">
    <property type="entry name" value="BETA-MANNOSIDASE"/>
    <property type="match status" value="1"/>
</dbReference>
<dbReference type="Pfam" id="PF02837">
    <property type="entry name" value="Glyco_hydro_2_N"/>
    <property type="match status" value="1"/>
</dbReference>
<evidence type="ECO:0000259" key="6">
    <source>
        <dbReference type="PROSITE" id="PS50022"/>
    </source>
</evidence>
<dbReference type="InterPro" id="IPR032311">
    <property type="entry name" value="DUF4982"/>
</dbReference>
<dbReference type="Proteomes" id="UP000676386">
    <property type="component" value="Unassembled WGS sequence"/>
</dbReference>
<dbReference type="Pfam" id="PF02836">
    <property type="entry name" value="Glyco_hydro_2_C"/>
    <property type="match status" value="1"/>
</dbReference>
<proteinExistence type="inferred from homology"/>
<dbReference type="InterPro" id="IPR017853">
    <property type="entry name" value="GH"/>
</dbReference>
<reference evidence="7 8" key="1">
    <citation type="submission" date="2021-04" db="EMBL/GenBank/DDBJ databases">
        <title>Chitinophaga sp. nov., isolated from the rhizosphere soil.</title>
        <authorList>
            <person name="He S."/>
        </authorList>
    </citation>
    <scope>NUCLEOTIDE SEQUENCE [LARGE SCALE GENOMIC DNA]</scope>
    <source>
        <strain evidence="7 8">2R12</strain>
    </source>
</reference>
<sequence>MPLLQCRRYIFRLLTCCMFPLSLYAQHTRTILNFNTNWVFQRGEVNGGEKIIYNDKDWAGISIPHVMRIEKKHNGGNTVYQGVGWYRRYFRLPSSFREKRITLCFDGVQTTAEVYLNGQKITTHTGGYMGFVVDISGLVNFEKDNLLAVRVTNTDNPQIPPGKPQSKLDFNYFGGIYRNVSLVATGKLFISHPLEANKVAGGGIFITYPAVSKNTAALNIQTNIVNIASGSANTRLETTLVDTSGVAVASTSSNWHIAGQADTTVQQSLTVNAPRLWHPDHPYLYHLVSVVYRDNKPVDSLTTYTGIRRISFAPDGCYINGEKLYLRGANRHQAYEYIGDAAADNMQYLDALQIKKGGFNAVRAAHYPQSPAFLDACDKAGLLVIECEPGWQYFSNDSVFQANTCRDIREMIRRDRNRPSVFLWETSLNESPTSEAWMQKAVQTAHAEMPGDQLFLADDYNTHSKNHYNVSYKVVNEDGTDPMPTRPFLTREWGDSWMANAEKENGLRASRKYTEKGLINQCVLRQNALNGETSEELGGYWDHGGLDANPRIGGYFVWSYNDYIAGVTPVTAFSGVTDIDRYEKFSYYQLKAMQDARNPAYGPMVYIGSYNNQPALDSAIMIFSNCDAVQLYRNNKLCGEITRAQNAATAPSVAARGGSPYFIFHTGKYEPGTLKAIGIMNGKPACTHIVKTPGKPHHLEIEIPGSHTSFTADGFSMTPFYVKVCDRNSTLISNITAGQSYPVQISVSGAGLLLGGNIPDAGIGLQQTEGGIAYGIIRHTITPGNIKISVNSPGLAPAAKIIKTVSSPNTYVPDGNHPAWINENKKTGTFQYTTAASTTQQLQEIKLANSTVMVSPGNQQDNVQKIIDGNTSTGWISGSGSLPVSITLDLQKEYHLTNSRIIWGKDSDWYTYRIEVSANGTDWNAVKGPERVSGQDYKAVPLQATAVRYVRYHITGIQPESSKVAVKEIQLYGTAK</sequence>
<evidence type="ECO:0000256" key="1">
    <source>
        <dbReference type="ARBA" id="ARBA00007401"/>
    </source>
</evidence>
<feature type="signal peptide" evidence="5">
    <location>
        <begin position="1"/>
        <end position="25"/>
    </location>
</feature>
<dbReference type="Gene3D" id="2.60.120.260">
    <property type="entry name" value="Galactose-binding domain-like"/>
    <property type="match status" value="2"/>
</dbReference>
<dbReference type="InterPro" id="IPR008979">
    <property type="entry name" value="Galactose-bd-like_sf"/>
</dbReference>
<dbReference type="Pfam" id="PF16355">
    <property type="entry name" value="DUF4982"/>
    <property type="match status" value="1"/>
</dbReference>
<evidence type="ECO:0000256" key="3">
    <source>
        <dbReference type="ARBA" id="ARBA00023295"/>
    </source>
</evidence>